<reference evidence="2 3" key="2">
    <citation type="submission" date="2012-02" db="EMBL/GenBank/DDBJ databases">
        <title>Improved High-Quality Draft sequence of Desulfobacter postgatei 2ac9.</title>
        <authorList>
            <consortium name="US DOE Joint Genome Institute"/>
            <person name="Lucas S."/>
            <person name="Han J."/>
            <person name="Lapidus A."/>
            <person name="Cheng J.-F."/>
            <person name="Goodwin L."/>
            <person name="Pitluck S."/>
            <person name="Peters L."/>
            <person name="Ovchinnikova G."/>
            <person name="Held B."/>
            <person name="Detter J.C."/>
            <person name="Han C."/>
            <person name="Tapia R."/>
            <person name="Land M."/>
            <person name="Hauser L."/>
            <person name="Kyrpides N."/>
            <person name="Ivanova N."/>
            <person name="Pagani I."/>
            <person name="Orellana R."/>
            <person name="Lovley D."/>
            <person name="Woyke T."/>
        </authorList>
    </citation>
    <scope>NUCLEOTIDE SEQUENCE [LARGE SCALE GENOMIC DNA]</scope>
    <source>
        <strain evidence="2 3">2ac9</strain>
    </source>
</reference>
<keyword evidence="3" id="KW-1185">Reference proteome</keyword>
<evidence type="ECO:0000313" key="2">
    <source>
        <dbReference type="EMBL" id="EIM63144.1"/>
    </source>
</evidence>
<reference evidence="2 3" key="1">
    <citation type="submission" date="2011-09" db="EMBL/GenBank/DDBJ databases">
        <authorList>
            <consortium name="US DOE Joint Genome Institute (JGI-PGF)"/>
            <person name="Lucas S."/>
            <person name="Han J."/>
            <person name="Lapidus A."/>
            <person name="Cheng J.-F."/>
            <person name="Goodwin L."/>
            <person name="Pitluck S."/>
            <person name="Peters L."/>
            <person name="Land M.L."/>
            <person name="Hauser L."/>
            <person name="Orellana R."/>
            <person name="Lovley D."/>
            <person name="Woyke T.J."/>
        </authorList>
    </citation>
    <scope>NUCLEOTIDE SEQUENCE [LARGE SCALE GENOMIC DNA]</scope>
    <source>
        <strain evidence="2 3">2ac9</strain>
    </source>
</reference>
<keyword evidence="1" id="KW-0812">Transmembrane</keyword>
<sequence length="82" mass="9433">MTKNSESLKYRFELTDLTGIFRHSTVGAVIFLLLAEGTVPVMLRFFFAPACPYCRDENVLNCIFSRGMPKFYPRVRTPEHQG</sequence>
<keyword evidence="1" id="KW-0472">Membrane</keyword>
<feature type="transmembrane region" description="Helical" evidence="1">
    <location>
        <begin position="20"/>
        <end position="47"/>
    </location>
</feature>
<proteinExistence type="predicted"/>
<dbReference type="RefSeq" id="WP_004072134.1">
    <property type="nucleotide sequence ID" value="NZ_CM001488.1"/>
</dbReference>
<organism evidence="2 3">
    <name type="scientific">Desulfobacter postgatei 2ac9</name>
    <dbReference type="NCBI Taxonomy" id="879212"/>
    <lineage>
        <taxon>Bacteria</taxon>
        <taxon>Pseudomonadati</taxon>
        <taxon>Thermodesulfobacteriota</taxon>
        <taxon>Desulfobacteria</taxon>
        <taxon>Desulfobacterales</taxon>
        <taxon>Desulfobacteraceae</taxon>
        <taxon>Desulfobacter</taxon>
    </lineage>
</organism>
<name>I5B0Y1_9BACT</name>
<protein>
    <submittedName>
        <fullName evidence="2">Uncharacterized protein</fullName>
    </submittedName>
</protein>
<gene>
    <name evidence="2" type="ORF">DespoDRAFT_01178</name>
</gene>
<dbReference type="HOGENOM" id="CLU_2552752_0_0_7"/>
<dbReference type="STRING" id="879212.DespoDRAFT_01178"/>
<evidence type="ECO:0000313" key="3">
    <source>
        <dbReference type="Proteomes" id="UP000005778"/>
    </source>
</evidence>
<dbReference type="EMBL" id="CM001488">
    <property type="protein sequence ID" value="EIM63144.1"/>
    <property type="molecule type" value="Genomic_DNA"/>
</dbReference>
<accession>I5B0Y1</accession>
<dbReference type="Proteomes" id="UP000005778">
    <property type="component" value="Chromosome"/>
</dbReference>
<keyword evidence="1" id="KW-1133">Transmembrane helix</keyword>
<evidence type="ECO:0000256" key="1">
    <source>
        <dbReference type="SAM" id="Phobius"/>
    </source>
</evidence>
<dbReference type="AlphaFoldDB" id="I5B0Y1"/>